<sequence length="76" mass="8969">MREVFLTILKKFTREDMSVKEDWELAPLVRSHLDRGRFLLFMDDVWTVEDWRRIEPALPRNNKSGKLGVAPVGGIW</sequence>
<proteinExistence type="predicted"/>
<dbReference type="GO" id="GO:0043531">
    <property type="term" value="F:ADP binding"/>
    <property type="evidence" value="ECO:0007669"/>
    <property type="project" value="InterPro"/>
</dbReference>
<reference evidence="2" key="1">
    <citation type="submission" date="2018-01" db="EMBL/GenBank/DDBJ databases">
        <authorList>
            <person name="Mao J.F."/>
        </authorList>
    </citation>
    <scope>NUCLEOTIDE SEQUENCE</scope>
    <source>
        <strain evidence="2">Huo1</strain>
        <tissue evidence="2">Leaf</tissue>
    </source>
</reference>
<feature type="domain" description="NB-ARC" evidence="1">
    <location>
        <begin position="2"/>
        <end position="64"/>
    </location>
</feature>
<comment type="caution">
    <text evidence="2">The sequence shown here is derived from an EMBL/GenBank/DDBJ whole genome shotgun (WGS) entry which is preliminary data.</text>
</comment>
<gene>
    <name evidence="2" type="ORF">SASPL_125868</name>
</gene>
<reference evidence="2" key="2">
    <citation type="submission" date="2020-08" db="EMBL/GenBank/DDBJ databases">
        <title>Plant Genome Project.</title>
        <authorList>
            <person name="Zhang R.-G."/>
        </authorList>
    </citation>
    <scope>NUCLEOTIDE SEQUENCE</scope>
    <source>
        <strain evidence="2">Huo1</strain>
        <tissue evidence="2">Leaf</tissue>
    </source>
</reference>
<dbReference type="EMBL" id="PNBA02000009">
    <property type="protein sequence ID" value="KAG6413164.1"/>
    <property type="molecule type" value="Genomic_DNA"/>
</dbReference>
<dbReference type="Proteomes" id="UP000298416">
    <property type="component" value="Unassembled WGS sequence"/>
</dbReference>
<accession>A0A8X8XHV1</accession>
<keyword evidence="3" id="KW-1185">Reference proteome</keyword>
<evidence type="ECO:0000313" key="2">
    <source>
        <dbReference type="EMBL" id="KAG6413164.1"/>
    </source>
</evidence>
<evidence type="ECO:0000313" key="3">
    <source>
        <dbReference type="Proteomes" id="UP000298416"/>
    </source>
</evidence>
<evidence type="ECO:0000259" key="1">
    <source>
        <dbReference type="Pfam" id="PF00931"/>
    </source>
</evidence>
<dbReference type="Pfam" id="PF00931">
    <property type="entry name" value="NB-ARC"/>
    <property type="match status" value="1"/>
</dbReference>
<organism evidence="2">
    <name type="scientific">Salvia splendens</name>
    <name type="common">Scarlet sage</name>
    <dbReference type="NCBI Taxonomy" id="180675"/>
    <lineage>
        <taxon>Eukaryota</taxon>
        <taxon>Viridiplantae</taxon>
        <taxon>Streptophyta</taxon>
        <taxon>Embryophyta</taxon>
        <taxon>Tracheophyta</taxon>
        <taxon>Spermatophyta</taxon>
        <taxon>Magnoliopsida</taxon>
        <taxon>eudicotyledons</taxon>
        <taxon>Gunneridae</taxon>
        <taxon>Pentapetalae</taxon>
        <taxon>asterids</taxon>
        <taxon>lamiids</taxon>
        <taxon>Lamiales</taxon>
        <taxon>Lamiaceae</taxon>
        <taxon>Nepetoideae</taxon>
        <taxon>Mentheae</taxon>
        <taxon>Salviinae</taxon>
        <taxon>Salvia</taxon>
        <taxon>Salvia subgen. Calosphace</taxon>
        <taxon>core Calosphace</taxon>
    </lineage>
</organism>
<protein>
    <recommendedName>
        <fullName evidence="1">NB-ARC domain-containing protein</fullName>
    </recommendedName>
</protein>
<dbReference type="InterPro" id="IPR002182">
    <property type="entry name" value="NB-ARC"/>
</dbReference>
<dbReference type="AlphaFoldDB" id="A0A8X8XHV1"/>
<name>A0A8X8XHV1_SALSN</name>